<evidence type="ECO:0000313" key="3">
    <source>
        <dbReference type="Proteomes" id="UP000006727"/>
    </source>
</evidence>
<dbReference type="STRING" id="3218.A0A2K1K1L3"/>
<dbReference type="Gene3D" id="3.80.10.10">
    <property type="entry name" value="Ribonuclease Inhibitor"/>
    <property type="match status" value="2"/>
</dbReference>
<dbReference type="PANTHER" id="PTHR16134">
    <property type="entry name" value="F-BOX/TPR REPEAT PROTEIN POF3"/>
    <property type="match status" value="1"/>
</dbReference>
<proteinExistence type="predicted"/>
<evidence type="ECO:0000313" key="2">
    <source>
        <dbReference type="EnsemblPlants" id="Pp3c9_1680V3.1"/>
    </source>
</evidence>
<dbReference type="GO" id="GO:0031146">
    <property type="term" value="P:SCF-dependent proteasomal ubiquitin-dependent protein catabolic process"/>
    <property type="evidence" value="ECO:0000318"/>
    <property type="project" value="GO_Central"/>
</dbReference>
<evidence type="ECO:0000313" key="1">
    <source>
        <dbReference type="EMBL" id="PNR47661.1"/>
    </source>
</evidence>
<dbReference type="InParanoid" id="A0A2K1K1L3"/>
<dbReference type="AlphaFoldDB" id="A0A2K1K1L3"/>
<dbReference type="OMA" id="DIMSANW"/>
<dbReference type="EnsemblPlants" id="Pp3c9_1680V3.1">
    <property type="protein sequence ID" value="Pp3c9_1680V3.1"/>
    <property type="gene ID" value="Pp3c9_1680"/>
</dbReference>
<keyword evidence="3" id="KW-1185">Reference proteome</keyword>
<organism evidence="1">
    <name type="scientific">Physcomitrium patens</name>
    <name type="common">Spreading-leaved earth moss</name>
    <name type="synonym">Physcomitrella patens</name>
    <dbReference type="NCBI Taxonomy" id="3218"/>
    <lineage>
        <taxon>Eukaryota</taxon>
        <taxon>Viridiplantae</taxon>
        <taxon>Streptophyta</taxon>
        <taxon>Embryophyta</taxon>
        <taxon>Bryophyta</taxon>
        <taxon>Bryophytina</taxon>
        <taxon>Bryopsida</taxon>
        <taxon>Funariidae</taxon>
        <taxon>Funariales</taxon>
        <taxon>Funariaceae</taxon>
        <taxon>Physcomitrium</taxon>
    </lineage>
</organism>
<reference evidence="1 3" key="1">
    <citation type="journal article" date="2008" name="Science">
        <title>The Physcomitrella genome reveals evolutionary insights into the conquest of land by plants.</title>
        <authorList>
            <person name="Rensing S."/>
            <person name="Lang D."/>
            <person name="Zimmer A."/>
            <person name="Terry A."/>
            <person name="Salamov A."/>
            <person name="Shapiro H."/>
            <person name="Nishiyama T."/>
            <person name="Perroud P.-F."/>
            <person name="Lindquist E."/>
            <person name="Kamisugi Y."/>
            <person name="Tanahashi T."/>
            <person name="Sakakibara K."/>
            <person name="Fujita T."/>
            <person name="Oishi K."/>
            <person name="Shin-I T."/>
            <person name="Kuroki Y."/>
            <person name="Toyoda A."/>
            <person name="Suzuki Y."/>
            <person name="Hashimoto A."/>
            <person name="Yamaguchi K."/>
            <person name="Sugano A."/>
            <person name="Kohara Y."/>
            <person name="Fujiyama A."/>
            <person name="Anterola A."/>
            <person name="Aoki S."/>
            <person name="Ashton N."/>
            <person name="Barbazuk W.B."/>
            <person name="Barker E."/>
            <person name="Bennetzen J."/>
            <person name="Bezanilla M."/>
            <person name="Blankenship R."/>
            <person name="Cho S.H."/>
            <person name="Dutcher S."/>
            <person name="Estelle M."/>
            <person name="Fawcett J.A."/>
            <person name="Gundlach H."/>
            <person name="Hanada K."/>
            <person name="Heyl A."/>
            <person name="Hicks K.A."/>
            <person name="Hugh J."/>
            <person name="Lohr M."/>
            <person name="Mayer K."/>
            <person name="Melkozernov A."/>
            <person name="Murata T."/>
            <person name="Nelson D."/>
            <person name="Pils B."/>
            <person name="Prigge M."/>
            <person name="Reiss B."/>
            <person name="Renner T."/>
            <person name="Rombauts S."/>
            <person name="Rushton P."/>
            <person name="Sanderfoot A."/>
            <person name="Schween G."/>
            <person name="Shiu S.-H."/>
            <person name="Stueber K."/>
            <person name="Theodoulou F.L."/>
            <person name="Tu H."/>
            <person name="Van de Peer Y."/>
            <person name="Verrier P.J."/>
            <person name="Waters E."/>
            <person name="Wood A."/>
            <person name="Yang L."/>
            <person name="Cove D."/>
            <person name="Cuming A."/>
            <person name="Hasebe M."/>
            <person name="Lucas S."/>
            <person name="Mishler D.B."/>
            <person name="Reski R."/>
            <person name="Grigoriev I."/>
            <person name="Quatrano R.S."/>
            <person name="Boore J.L."/>
        </authorList>
    </citation>
    <scope>NUCLEOTIDE SEQUENCE [LARGE SCALE GENOMIC DNA]</scope>
    <source>
        <strain evidence="2 3">cv. Gransden 2004</strain>
    </source>
</reference>
<dbReference type="InterPro" id="IPR032675">
    <property type="entry name" value="LRR_dom_sf"/>
</dbReference>
<dbReference type="Gramene" id="Pp3c9_1680V3.1">
    <property type="protein sequence ID" value="Pp3c9_1680V3.1"/>
    <property type="gene ID" value="Pp3c9_1680"/>
</dbReference>
<dbReference type="Proteomes" id="UP000006727">
    <property type="component" value="Chromosome 9"/>
</dbReference>
<name>A0A2K1K1L3_PHYPA</name>
<dbReference type="PANTHER" id="PTHR16134:SF43">
    <property type="entry name" value="CORONATINE-INSENSITIVE PROTEIN 1"/>
    <property type="match status" value="1"/>
</dbReference>
<dbReference type="PaxDb" id="3218-PP1S90_156V6.1"/>
<protein>
    <submittedName>
        <fullName evidence="1 2">Uncharacterized protein</fullName>
    </submittedName>
</protein>
<dbReference type="SUPFAM" id="SSF52047">
    <property type="entry name" value="RNI-like"/>
    <property type="match status" value="1"/>
</dbReference>
<dbReference type="GO" id="GO:0019005">
    <property type="term" value="C:SCF ubiquitin ligase complex"/>
    <property type="evidence" value="ECO:0000318"/>
    <property type="project" value="GO_Central"/>
</dbReference>
<reference evidence="1 3" key="2">
    <citation type="journal article" date="2018" name="Plant J.">
        <title>The Physcomitrella patens chromosome-scale assembly reveals moss genome structure and evolution.</title>
        <authorList>
            <person name="Lang D."/>
            <person name="Ullrich K.K."/>
            <person name="Murat F."/>
            <person name="Fuchs J."/>
            <person name="Jenkins J."/>
            <person name="Haas F.B."/>
            <person name="Piednoel M."/>
            <person name="Gundlach H."/>
            <person name="Van Bel M."/>
            <person name="Meyberg R."/>
            <person name="Vives C."/>
            <person name="Morata J."/>
            <person name="Symeonidi A."/>
            <person name="Hiss M."/>
            <person name="Muchero W."/>
            <person name="Kamisugi Y."/>
            <person name="Saleh O."/>
            <person name="Blanc G."/>
            <person name="Decker E.L."/>
            <person name="van Gessel N."/>
            <person name="Grimwood J."/>
            <person name="Hayes R.D."/>
            <person name="Graham S.W."/>
            <person name="Gunter L.E."/>
            <person name="McDaniel S.F."/>
            <person name="Hoernstein S.N.W."/>
            <person name="Larsson A."/>
            <person name="Li F.W."/>
            <person name="Perroud P.F."/>
            <person name="Phillips J."/>
            <person name="Ranjan P."/>
            <person name="Rokshar D.S."/>
            <person name="Rothfels C.J."/>
            <person name="Schneider L."/>
            <person name="Shu S."/>
            <person name="Stevenson D.W."/>
            <person name="Thummler F."/>
            <person name="Tillich M."/>
            <person name="Villarreal Aguilar J.C."/>
            <person name="Widiez T."/>
            <person name="Wong G.K."/>
            <person name="Wymore A."/>
            <person name="Zhang Y."/>
            <person name="Zimmer A.D."/>
            <person name="Quatrano R.S."/>
            <person name="Mayer K.F.X."/>
            <person name="Goodstein D."/>
            <person name="Casacuberta J.M."/>
            <person name="Vandepoele K."/>
            <person name="Reski R."/>
            <person name="Cuming A.C."/>
            <person name="Tuskan G.A."/>
            <person name="Maumus F."/>
            <person name="Salse J."/>
            <person name="Schmutz J."/>
            <person name="Rensing S.A."/>
        </authorList>
    </citation>
    <scope>NUCLEOTIDE SEQUENCE [LARGE SCALE GENOMIC DNA]</scope>
    <source>
        <strain evidence="2 3">cv. Gransden 2004</strain>
    </source>
</reference>
<gene>
    <name evidence="1" type="ORF">PHYPA_012134</name>
</gene>
<accession>A0A2K1K1L3</accession>
<reference evidence="2" key="3">
    <citation type="submission" date="2020-12" db="UniProtKB">
        <authorList>
            <consortium name="EnsemblPlants"/>
        </authorList>
    </citation>
    <scope>IDENTIFICATION</scope>
</reference>
<dbReference type="EMBL" id="ABEU02000009">
    <property type="protein sequence ID" value="PNR47661.1"/>
    <property type="molecule type" value="Genomic_DNA"/>
</dbReference>
<sequence>MRRIFYFWSPLYFQILPFPEQFIDIMSANWTRRVIFIKSFRPYLLSTTNAFRSLKTFSIEDSDVTDEVGEWLHELARNNSVLEVINFAVLGLEDVDVADLASLVKRCKALVSLKIREVEIVDMIDALTRASSLIALGTGTCDVLWDEDSTTDRYLSLPSHLTSLSGLWAVGDPRQALIIPTAPNLKKLDLKFTLLSTKTASKKMREFEATTSGARRCRSHHSQRYGCCWARVCTYAAVDRICVMESAARHLMDLPLDDGIKLLLKGCPKLSKLAVYLRHGSLTDRGMDHIGEFGTNLKWLLLGCAGESDIGLAHLAHEAQLIERIEYRACLFGEAGLAAAVMAMSSLKFLWVQGYRRALTSLTATVFEHRNHSSCWRSTGQTHSSLFHSWASH</sequence>